<dbReference type="Proteomes" id="UP000245680">
    <property type="component" value="Unassembled WGS sequence"/>
</dbReference>
<evidence type="ECO:0000313" key="12">
    <source>
        <dbReference type="EMBL" id="PWR03681.1"/>
    </source>
</evidence>
<dbReference type="HAMAP" id="MF_01808">
    <property type="entry name" value="Recomb_XerC_XerD"/>
    <property type="match status" value="1"/>
</dbReference>
<name>A0A2V2LI46_9RHOB</name>
<evidence type="ECO:0000259" key="10">
    <source>
        <dbReference type="PROSITE" id="PS51898"/>
    </source>
</evidence>
<dbReference type="Gene3D" id="1.10.443.10">
    <property type="entry name" value="Intergrase catalytic core"/>
    <property type="match status" value="1"/>
</dbReference>
<evidence type="ECO:0000259" key="11">
    <source>
        <dbReference type="PROSITE" id="PS51900"/>
    </source>
</evidence>
<feature type="active site" evidence="9">
    <location>
        <position position="254"/>
    </location>
</feature>
<comment type="function">
    <text evidence="9">Site-specific tyrosine recombinase, which acts by catalyzing the cutting and rejoining of the recombining DNA molecules. The XerC-XerD complex is essential to convert dimers of the bacterial chromosome into monomers to permit their segregation at cell division. It also contributes to the segregational stability of plasmids.</text>
</comment>
<keyword evidence="7 9" id="KW-0233">DNA recombination</keyword>
<dbReference type="GO" id="GO:0003677">
    <property type="term" value="F:DNA binding"/>
    <property type="evidence" value="ECO:0007669"/>
    <property type="project" value="UniProtKB-UniRule"/>
</dbReference>
<dbReference type="GO" id="GO:0006313">
    <property type="term" value="P:DNA transposition"/>
    <property type="evidence" value="ECO:0007669"/>
    <property type="project" value="UniProtKB-UniRule"/>
</dbReference>
<dbReference type="InterPro" id="IPR002104">
    <property type="entry name" value="Integrase_catalytic"/>
</dbReference>
<organism evidence="12 13">
    <name type="scientific">Meridianimarinicoccus roseus</name>
    <dbReference type="NCBI Taxonomy" id="2072018"/>
    <lineage>
        <taxon>Bacteria</taxon>
        <taxon>Pseudomonadati</taxon>
        <taxon>Pseudomonadota</taxon>
        <taxon>Alphaproteobacteria</taxon>
        <taxon>Rhodobacterales</taxon>
        <taxon>Paracoccaceae</taxon>
        <taxon>Meridianimarinicoccus</taxon>
    </lineage>
</organism>
<keyword evidence="5 9" id="KW-0229">DNA integration</keyword>
<dbReference type="SUPFAM" id="SSF56349">
    <property type="entry name" value="DNA breaking-rejoining enzymes"/>
    <property type="match status" value="1"/>
</dbReference>
<dbReference type="PANTHER" id="PTHR30349:SF90">
    <property type="entry name" value="TYROSINE RECOMBINASE XERD"/>
    <property type="match status" value="1"/>
</dbReference>
<protein>
    <recommendedName>
        <fullName evidence="9">Tyrosine recombinase XerC</fullName>
    </recommendedName>
</protein>
<comment type="caution">
    <text evidence="12">The sequence shown here is derived from an EMBL/GenBank/DDBJ whole genome shotgun (WGS) entry which is preliminary data.</text>
</comment>
<feature type="active site" description="O-(3'-phospho-DNA)-tyrosine intermediate" evidence="9">
    <location>
        <position position="286"/>
    </location>
</feature>
<keyword evidence="4 9" id="KW-0159">Chromosome partition</keyword>
<evidence type="ECO:0000256" key="6">
    <source>
        <dbReference type="ARBA" id="ARBA00023125"/>
    </source>
</evidence>
<dbReference type="InterPro" id="IPR004107">
    <property type="entry name" value="Integrase_SAM-like_N"/>
</dbReference>
<feature type="active site" evidence="9">
    <location>
        <position position="149"/>
    </location>
</feature>
<dbReference type="InterPro" id="IPR010998">
    <property type="entry name" value="Integrase_recombinase_N"/>
</dbReference>
<keyword evidence="6 9" id="KW-0238">DNA-binding</keyword>
<dbReference type="GO" id="GO:0009037">
    <property type="term" value="F:tyrosine-based site-specific recombinase activity"/>
    <property type="evidence" value="ECO:0007669"/>
    <property type="project" value="UniProtKB-UniRule"/>
</dbReference>
<dbReference type="PROSITE" id="PS51898">
    <property type="entry name" value="TYR_RECOMBINASE"/>
    <property type="match status" value="1"/>
</dbReference>
<evidence type="ECO:0000256" key="3">
    <source>
        <dbReference type="ARBA" id="ARBA00022618"/>
    </source>
</evidence>
<evidence type="ECO:0000313" key="13">
    <source>
        <dbReference type="Proteomes" id="UP000245680"/>
    </source>
</evidence>
<dbReference type="RefSeq" id="WP_109810612.1">
    <property type="nucleotide sequence ID" value="NZ_QGKU01000021.1"/>
</dbReference>
<dbReference type="InterPro" id="IPR011010">
    <property type="entry name" value="DNA_brk_join_enz"/>
</dbReference>
<feature type="domain" description="Tyr recombinase" evidence="10">
    <location>
        <begin position="106"/>
        <end position="299"/>
    </location>
</feature>
<evidence type="ECO:0000256" key="1">
    <source>
        <dbReference type="ARBA" id="ARBA00004496"/>
    </source>
</evidence>
<evidence type="ECO:0000256" key="9">
    <source>
        <dbReference type="HAMAP-Rule" id="MF_01808"/>
    </source>
</evidence>
<feature type="active site" evidence="9">
    <location>
        <position position="277"/>
    </location>
</feature>
<dbReference type="GO" id="GO:0005737">
    <property type="term" value="C:cytoplasm"/>
    <property type="evidence" value="ECO:0007669"/>
    <property type="project" value="UniProtKB-SubCell"/>
</dbReference>
<feature type="domain" description="Core-binding (CB)" evidence="11">
    <location>
        <begin position="1"/>
        <end position="85"/>
    </location>
</feature>
<evidence type="ECO:0000256" key="5">
    <source>
        <dbReference type="ARBA" id="ARBA00022908"/>
    </source>
</evidence>
<dbReference type="EMBL" id="QGKU01000021">
    <property type="protein sequence ID" value="PWR03681.1"/>
    <property type="molecule type" value="Genomic_DNA"/>
</dbReference>
<dbReference type="InterPro" id="IPR023009">
    <property type="entry name" value="Tyrosine_recombinase_XerC/XerD"/>
</dbReference>
<evidence type="ECO:0000256" key="8">
    <source>
        <dbReference type="ARBA" id="ARBA00023306"/>
    </source>
</evidence>
<sequence>MSRTWIARFLEAQAAELDAARNTQLAYGRDLKDFHDWLTARGDGFETASRAMIEAYLAHCDAQGLARATRARRLASIRQLYRFAFEEGLRGDNPALRIRGPGRTRTLPGTLTEAEVTAMLERAPAHGRTAADRARTAAMIEILYATGLRVSELVTLPVAAARGQPQVLLVRGKGRKERLVPLSRPAQAALDAWLVHRDAADAALVARGARPSAFLFPSRAQAGHVTRQSFFLTVKAVASEAGIDPARVTPHTLRHAFATHMLEHGADLRAIQLLLGHADLSTTEIYTHVVETRLKELVLTRHPLADAPSQDAAADLGSDP</sequence>
<accession>A0A2V2LI46</accession>
<gene>
    <name evidence="9" type="primary">xerC</name>
    <name evidence="12" type="ORF">DKT77_04880</name>
</gene>
<dbReference type="PANTHER" id="PTHR30349">
    <property type="entry name" value="PHAGE INTEGRASE-RELATED"/>
    <property type="match status" value="1"/>
</dbReference>
<keyword evidence="2 9" id="KW-0963">Cytoplasm</keyword>
<dbReference type="InterPro" id="IPR044068">
    <property type="entry name" value="CB"/>
</dbReference>
<dbReference type="AlphaFoldDB" id="A0A2V2LI46"/>
<evidence type="ECO:0000256" key="2">
    <source>
        <dbReference type="ARBA" id="ARBA00022490"/>
    </source>
</evidence>
<comment type="subcellular location">
    <subcellularLocation>
        <location evidence="1 9">Cytoplasm</location>
    </subcellularLocation>
</comment>
<proteinExistence type="inferred from homology"/>
<comment type="similarity">
    <text evidence="9">Belongs to the 'phage' integrase family. XerC subfamily.</text>
</comment>
<feature type="active site" evidence="9">
    <location>
        <position position="173"/>
    </location>
</feature>
<keyword evidence="8 9" id="KW-0131">Cell cycle</keyword>
<dbReference type="GO" id="GO:0007059">
    <property type="term" value="P:chromosome segregation"/>
    <property type="evidence" value="ECO:0007669"/>
    <property type="project" value="UniProtKB-UniRule"/>
</dbReference>
<keyword evidence="13" id="KW-1185">Reference proteome</keyword>
<dbReference type="OrthoDB" id="9801717at2"/>
<dbReference type="GO" id="GO:0051301">
    <property type="term" value="P:cell division"/>
    <property type="evidence" value="ECO:0007669"/>
    <property type="project" value="UniProtKB-KW"/>
</dbReference>
<keyword evidence="3 9" id="KW-0132">Cell division</keyword>
<dbReference type="NCBIfam" id="NF001399">
    <property type="entry name" value="PRK00283.1"/>
    <property type="match status" value="1"/>
</dbReference>
<dbReference type="Pfam" id="PF00589">
    <property type="entry name" value="Phage_integrase"/>
    <property type="match status" value="1"/>
</dbReference>
<dbReference type="PROSITE" id="PS51900">
    <property type="entry name" value="CB"/>
    <property type="match status" value="1"/>
</dbReference>
<comment type="subunit">
    <text evidence="9">Forms a cyclic heterotetrameric complex composed of two molecules of XerC and two molecules of XerD.</text>
</comment>
<evidence type="ECO:0000256" key="4">
    <source>
        <dbReference type="ARBA" id="ARBA00022829"/>
    </source>
</evidence>
<dbReference type="InterPro" id="IPR050090">
    <property type="entry name" value="Tyrosine_recombinase_XerCD"/>
</dbReference>
<reference evidence="12 13" key="1">
    <citation type="submission" date="2018-05" db="EMBL/GenBank/DDBJ databases">
        <title>Rhodobacteraceae gen. nov., sp. nov. isolated from sea water.</title>
        <authorList>
            <person name="Ren Y."/>
        </authorList>
    </citation>
    <scope>NUCLEOTIDE SEQUENCE [LARGE SCALE GENOMIC DNA]</scope>
    <source>
        <strain evidence="12 13">TG-679</strain>
    </source>
</reference>
<dbReference type="Pfam" id="PF02899">
    <property type="entry name" value="Phage_int_SAM_1"/>
    <property type="match status" value="1"/>
</dbReference>
<dbReference type="Gene3D" id="1.10.150.130">
    <property type="match status" value="1"/>
</dbReference>
<feature type="active site" evidence="9">
    <location>
        <position position="251"/>
    </location>
</feature>
<evidence type="ECO:0000256" key="7">
    <source>
        <dbReference type="ARBA" id="ARBA00023172"/>
    </source>
</evidence>
<dbReference type="InterPro" id="IPR013762">
    <property type="entry name" value="Integrase-like_cat_sf"/>
</dbReference>